<keyword evidence="9" id="KW-0004">4Fe-4S</keyword>
<comment type="similarity">
    <text evidence="5">In the N-terminal section; belongs to the radical SAM superfamily. CofG family.</text>
</comment>
<dbReference type="SMART" id="SM00729">
    <property type="entry name" value="Elp3"/>
    <property type="match status" value="2"/>
</dbReference>
<dbReference type="GO" id="GO:0141093">
    <property type="term" value="F:5-amino-6-(D-ribitylamino)uracil--L-tyrosine 4-hydroxyphenyl transferase activity"/>
    <property type="evidence" value="ECO:0007669"/>
    <property type="project" value="UniProtKB-EC"/>
</dbReference>
<comment type="cofactor">
    <cofactor evidence="1">
        <name>[4Fe-4S] cluster</name>
        <dbReference type="ChEBI" id="CHEBI:49883"/>
    </cofactor>
</comment>
<evidence type="ECO:0000256" key="5">
    <source>
        <dbReference type="ARBA" id="ARBA00010826"/>
    </source>
</evidence>
<dbReference type="SFLD" id="SFLDF00343">
    <property type="entry name" value="aminofutalosine_synthase_(mqnE"/>
    <property type="match status" value="1"/>
</dbReference>
<name>A0ABW8CDV5_9ACTN</name>
<keyword evidence="14" id="KW-0411">Iron-sulfur</keyword>
<dbReference type="NCBIfam" id="TIGR03551">
    <property type="entry name" value="F420_cofH"/>
    <property type="match status" value="1"/>
</dbReference>
<comment type="caution">
    <text evidence="19">The sequence shown here is derived from an EMBL/GenBank/DDBJ whole genome shotgun (WGS) entry which is preliminary data.</text>
</comment>
<keyword evidence="12" id="KW-0479">Metal-binding</keyword>
<dbReference type="InterPro" id="IPR034405">
    <property type="entry name" value="F420"/>
</dbReference>
<keyword evidence="10 19" id="KW-0808">Transferase</keyword>
<evidence type="ECO:0000256" key="8">
    <source>
        <dbReference type="ARBA" id="ARBA00022220"/>
    </source>
</evidence>
<evidence type="ECO:0000256" key="16">
    <source>
        <dbReference type="ARBA" id="ARBA00048468"/>
    </source>
</evidence>
<dbReference type="InterPro" id="IPR007197">
    <property type="entry name" value="rSAM"/>
</dbReference>
<evidence type="ECO:0000256" key="2">
    <source>
        <dbReference type="ARBA" id="ARBA00003692"/>
    </source>
</evidence>
<feature type="domain" description="Radical SAM core" evidence="18">
    <location>
        <begin position="530"/>
        <end position="764"/>
    </location>
</feature>
<evidence type="ECO:0000256" key="9">
    <source>
        <dbReference type="ARBA" id="ARBA00022485"/>
    </source>
</evidence>
<evidence type="ECO:0000256" key="6">
    <source>
        <dbReference type="ARBA" id="ARBA00012126"/>
    </source>
</evidence>
<dbReference type="EMBL" id="JBITYG010000010">
    <property type="protein sequence ID" value="MFI9104635.1"/>
    <property type="molecule type" value="Genomic_DNA"/>
</dbReference>
<dbReference type="PROSITE" id="PS51918">
    <property type="entry name" value="RADICAL_SAM"/>
    <property type="match status" value="2"/>
</dbReference>
<keyword evidence="20" id="KW-1185">Reference proteome</keyword>
<evidence type="ECO:0000256" key="14">
    <source>
        <dbReference type="ARBA" id="ARBA00023014"/>
    </source>
</evidence>
<dbReference type="HAMAP" id="MF_01611">
    <property type="entry name" value="FO_synth_sub1"/>
    <property type="match status" value="1"/>
</dbReference>
<keyword evidence="11" id="KW-0949">S-adenosyl-L-methionine</keyword>
<dbReference type="GO" id="GO:0044689">
    <property type="term" value="F:7,8-didemethyl-8-hydroxy-5-deazariboflavin synthase activity"/>
    <property type="evidence" value="ECO:0007669"/>
    <property type="project" value="UniProtKB-EC"/>
</dbReference>
<evidence type="ECO:0000256" key="11">
    <source>
        <dbReference type="ARBA" id="ARBA00022691"/>
    </source>
</evidence>
<evidence type="ECO:0000256" key="7">
    <source>
        <dbReference type="ARBA" id="ARBA00012289"/>
    </source>
</evidence>
<evidence type="ECO:0000256" key="13">
    <source>
        <dbReference type="ARBA" id="ARBA00023004"/>
    </source>
</evidence>
<dbReference type="CDD" id="cd01335">
    <property type="entry name" value="Radical_SAM"/>
    <property type="match status" value="2"/>
</dbReference>
<evidence type="ECO:0000313" key="19">
    <source>
        <dbReference type="EMBL" id="MFI9104635.1"/>
    </source>
</evidence>
<dbReference type="PANTHER" id="PTHR43076:SF1">
    <property type="entry name" value="LIPOYL SYNTHASE 2"/>
    <property type="match status" value="1"/>
</dbReference>
<dbReference type="Pfam" id="PF19288">
    <property type="entry name" value="CofH_C"/>
    <property type="match status" value="1"/>
</dbReference>
<dbReference type="NCBIfam" id="NF006687">
    <property type="entry name" value="PRK09234.1"/>
    <property type="match status" value="1"/>
</dbReference>
<evidence type="ECO:0000256" key="17">
    <source>
        <dbReference type="ARBA" id="ARBA00048974"/>
    </source>
</evidence>
<dbReference type="SFLD" id="SFLDG01389">
    <property type="entry name" value="menaquinone_synthsis_involved"/>
    <property type="match status" value="1"/>
</dbReference>
<organism evidence="19 20">
    <name type="scientific">Streptomyces fildesensis</name>
    <dbReference type="NCBI Taxonomy" id="375757"/>
    <lineage>
        <taxon>Bacteria</taxon>
        <taxon>Bacillati</taxon>
        <taxon>Actinomycetota</taxon>
        <taxon>Actinomycetes</taxon>
        <taxon>Kitasatosporales</taxon>
        <taxon>Streptomycetaceae</taxon>
        <taxon>Streptomyces</taxon>
    </lineage>
</organism>
<dbReference type="InterPro" id="IPR045567">
    <property type="entry name" value="CofH/MnqC-like_C"/>
</dbReference>
<dbReference type="InterPro" id="IPR019939">
    <property type="entry name" value="CofG_family"/>
</dbReference>
<keyword evidence="15 19" id="KW-0456">Lyase</keyword>
<dbReference type="Pfam" id="PF04055">
    <property type="entry name" value="Radical_SAM"/>
    <property type="match status" value="2"/>
</dbReference>
<protein>
    <recommendedName>
        <fullName evidence="8">FO synthase</fullName>
        <ecNumber evidence="7">2.5.1.147</ecNumber>
        <ecNumber evidence="6">4.3.1.32</ecNumber>
    </recommendedName>
</protein>
<dbReference type="NCBIfam" id="TIGR03550">
    <property type="entry name" value="F420_cofG"/>
    <property type="match status" value="1"/>
</dbReference>
<dbReference type="InterPro" id="IPR058240">
    <property type="entry name" value="rSAM_sf"/>
</dbReference>
<dbReference type="SFLD" id="SFLDG01064">
    <property type="entry name" value="F420__menaquinone_cofactor_bio"/>
    <property type="match status" value="2"/>
</dbReference>
<evidence type="ECO:0000256" key="12">
    <source>
        <dbReference type="ARBA" id="ARBA00022723"/>
    </source>
</evidence>
<evidence type="ECO:0000256" key="3">
    <source>
        <dbReference type="ARBA" id="ARBA00004712"/>
    </source>
</evidence>
<dbReference type="EC" id="2.5.1.147" evidence="7"/>
<dbReference type="SFLD" id="SFLDG01388">
    <property type="entry name" value="7_8-didemethyl-8-hydroxy-5-dea"/>
    <property type="match status" value="2"/>
</dbReference>
<sequence>MTMSLSRPEEPTPTANGMRRALKRARDGVALDTAEAAVLLQARGDDLVDLSATAARVRDAGLETAGRPGVITYSRKVFIPLTRLCRDKCHYCTFVTVPGKLRREGHGMYLSPDEVLDIARKGAEMGCKEALFTLGDRPEERWPEAREWLDAHGYDDTLAYVRAMSIRVLEETGLLPHLNPGVLSWQDLQRLKPVAPSMGMMLETTATRLWSEPGGPHYGSPDKDPAVRLRVLEDAGRSNVPFTTGILIGIGETYAERAESLFAIRKIARQYHGIQEVIIQNFRAKPDTAMRGMPDAELEELAAAIAVARLLLGPAARVQAPPNLVDGEYARFIAAGIDDWGGVSPLTPDHVNPERPWPHIDELAERTAAAGFTLRERLTIYPEFIQRGEPWLDPRLLPHVRALADPETALADENAKPAGLLWQEPDEAFTATGRTDLHATIDTTGRTGDRRDDFDDVYGDWESLREQAAPGMVPDRVDGDVRSALATAADDPTKLTDEQALALLHADGPALDALCRIADDVRRDTVGDEVTYIVTRNINFTNVCYTGCRFCAFAQRRTDADAYTLSLSQVADRAEQAWEVGATEVCMQGGIHPDLPGTAYFDIARAVKERVPGMHVHAFSPMEVANGATRTGMSIRDWLAAAKEAGLDSIPGTAAEILDDEVRWVLTKGKLPTATWVEVVKAAHSLGLRSSSTMMYGHVDQPHHWLGHLRLLAEIQQETGGFTEFVTLPFIHTNAPVYLAGIARPGPTLRDNRAVTAMARLLLHTHIPNIQTSWVKLGAEGAAEMLRSGANDLGGTLMEETISRMAGSSYGSYRSIQDLVAIADSAGRPSRQRSTLYGEVSEERQAAGLASDGHLPELLPVLDA</sequence>
<comment type="catalytic activity">
    <reaction evidence="16">
        <text>5-amino-6-(D-ribitylamino)uracil + L-tyrosine + S-adenosyl-L-methionine = 5-amino-5-(4-hydroxybenzyl)-6-(D-ribitylimino)-5,6-dihydrouracil + 2-iminoacetate + 5'-deoxyadenosine + L-methionine + H(+)</text>
        <dbReference type="Rhea" id="RHEA:55200"/>
        <dbReference type="ChEBI" id="CHEBI:15378"/>
        <dbReference type="ChEBI" id="CHEBI:15934"/>
        <dbReference type="ChEBI" id="CHEBI:17319"/>
        <dbReference type="ChEBI" id="CHEBI:57844"/>
        <dbReference type="ChEBI" id="CHEBI:58315"/>
        <dbReference type="ChEBI" id="CHEBI:59789"/>
        <dbReference type="ChEBI" id="CHEBI:77846"/>
        <dbReference type="ChEBI" id="CHEBI:85936"/>
        <dbReference type="EC" id="2.5.1.147"/>
    </reaction>
</comment>
<keyword evidence="13" id="KW-0408">Iron</keyword>
<comment type="similarity">
    <text evidence="4">In the C-terminal section; belongs to the radical SAM superfamily. CofH family.</text>
</comment>
<evidence type="ECO:0000256" key="1">
    <source>
        <dbReference type="ARBA" id="ARBA00001966"/>
    </source>
</evidence>
<dbReference type="SFLD" id="SFLDF00294">
    <property type="entry name" value="7_8-didemethyl-8-hydroxy-5-dea"/>
    <property type="match status" value="1"/>
</dbReference>
<dbReference type="InterPro" id="IPR013785">
    <property type="entry name" value="Aldolase_TIM"/>
</dbReference>
<dbReference type="NCBIfam" id="NF005609">
    <property type="entry name" value="PRK07360.1"/>
    <property type="match status" value="1"/>
</dbReference>
<comment type="function">
    <text evidence="2">Catalyzes the radical-mediated synthesis of 7,8-didemethyl-8-hydroxy-5-deazariboflavin (FO) from 5-amino-6-(D-ribitylamino)uracil and L-tyrosine.</text>
</comment>
<dbReference type="SFLD" id="SFLDS00029">
    <property type="entry name" value="Radical_SAM"/>
    <property type="match status" value="2"/>
</dbReference>
<dbReference type="SFLD" id="SFLDF00293">
    <property type="entry name" value="((2_3_4_5-tetrahydroxypentyl)a"/>
    <property type="match status" value="1"/>
</dbReference>
<dbReference type="RefSeq" id="WP_399655172.1">
    <property type="nucleotide sequence ID" value="NZ_JBITYG010000010.1"/>
</dbReference>
<dbReference type="SUPFAM" id="SSF102114">
    <property type="entry name" value="Radical SAM enzymes"/>
    <property type="match status" value="2"/>
</dbReference>
<dbReference type="NCBIfam" id="TIGR00423">
    <property type="entry name" value="CofH family radical SAM protein"/>
    <property type="match status" value="1"/>
</dbReference>
<dbReference type="NCBIfam" id="NF004884">
    <property type="entry name" value="PRK06245.1"/>
    <property type="match status" value="1"/>
</dbReference>
<comment type="pathway">
    <text evidence="3">Cofactor biosynthesis; coenzyme F0 biosynthesis.</text>
</comment>
<dbReference type="PANTHER" id="PTHR43076">
    <property type="entry name" value="FO SYNTHASE (COFH)"/>
    <property type="match status" value="1"/>
</dbReference>
<evidence type="ECO:0000256" key="4">
    <source>
        <dbReference type="ARBA" id="ARBA00010051"/>
    </source>
</evidence>
<dbReference type="InterPro" id="IPR006638">
    <property type="entry name" value="Elp3/MiaA/NifB-like_rSAM"/>
</dbReference>
<dbReference type="HAMAP" id="MF_01612">
    <property type="entry name" value="FO_synth_sub2"/>
    <property type="match status" value="1"/>
</dbReference>
<evidence type="ECO:0000256" key="10">
    <source>
        <dbReference type="ARBA" id="ARBA00022679"/>
    </source>
</evidence>
<dbReference type="Gene3D" id="3.20.20.70">
    <property type="entry name" value="Aldolase class I"/>
    <property type="match status" value="2"/>
</dbReference>
<dbReference type="InterPro" id="IPR020050">
    <property type="entry name" value="FO_synthase_su2"/>
</dbReference>
<reference evidence="19 20" key="1">
    <citation type="submission" date="2024-10" db="EMBL/GenBank/DDBJ databases">
        <title>The Natural Products Discovery Center: Release of the First 8490 Sequenced Strains for Exploring Actinobacteria Biosynthetic Diversity.</title>
        <authorList>
            <person name="Kalkreuter E."/>
            <person name="Kautsar S.A."/>
            <person name="Yang D."/>
            <person name="Bader C.D."/>
            <person name="Teijaro C.N."/>
            <person name="Fluegel L."/>
            <person name="Davis C.M."/>
            <person name="Simpson J.R."/>
            <person name="Lauterbach L."/>
            <person name="Steele A.D."/>
            <person name="Gui C."/>
            <person name="Meng S."/>
            <person name="Li G."/>
            <person name="Viehrig K."/>
            <person name="Ye F."/>
            <person name="Su P."/>
            <person name="Kiefer A.F."/>
            <person name="Nichols A."/>
            <person name="Cepeda A.J."/>
            <person name="Yan W."/>
            <person name="Fan B."/>
            <person name="Jiang Y."/>
            <person name="Adhikari A."/>
            <person name="Zheng C.-J."/>
            <person name="Schuster L."/>
            <person name="Cowan T.M."/>
            <person name="Smanski M.J."/>
            <person name="Chevrette M.G."/>
            <person name="De Carvalho L.P.S."/>
            <person name="Shen B."/>
        </authorList>
    </citation>
    <scope>NUCLEOTIDE SEQUENCE [LARGE SCALE GENOMIC DNA]</scope>
    <source>
        <strain evidence="19 20">NPDC053399</strain>
    </source>
</reference>
<dbReference type="InterPro" id="IPR019940">
    <property type="entry name" value="CofH_family"/>
</dbReference>
<proteinExistence type="inferred from homology"/>
<dbReference type="EC" id="4.3.1.32" evidence="6"/>
<accession>A0ABW8CDV5</accession>
<evidence type="ECO:0000313" key="20">
    <source>
        <dbReference type="Proteomes" id="UP001614394"/>
    </source>
</evidence>
<gene>
    <name evidence="19" type="ORF">ACIGXA_29395</name>
</gene>
<evidence type="ECO:0000256" key="15">
    <source>
        <dbReference type="ARBA" id="ARBA00023239"/>
    </source>
</evidence>
<feature type="domain" description="Radical SAM core" evidence="18">
    <location>
        <begin position="71"/>
        <end position="321"/>
    </location>
</feature>
<evidence type="ECO:0000259" key="18">
    <source>
        <dbReference type="PROSITE" id="PS51918"/>
    </source>
</evidence>
<comment type="catalytic activity">
    <reaction evidence="17">
        <text>5-amino-5-(4-hydroxybenzyl)-6-(D-ribitylimino)-5,6-dihydrouracil + S-adenosyl-L-methionine = 7,8-didemethyl-8-hydroxy-5-deazariboflavin + 5'-deoxyadenosine + L-methionine + NH4(+) + H(+)</text>
        <dbReference type="Rhea" id="RHEA:55204"/>
        <dbReference type="ChEBI" id="CHEBI:15378"/>
        <dbReference type="ChEBI" id="CHEBI:17319"/>
        <dbReference type="ChEBI" id="CHEBI:28938"/>
        <dbReference type="ChEBI" id="CHEBI:57844"/>
        <dbReference type="ChEBI" id="CHEBI:59789"/>
        <dbReference type="ChEBI" id="CHEBI:59904"/>
        <dbReference type="ChEBI" id="CHEBI:85936"/>
        <dbReference type="EC" id="4.3.1.32"/>
    </reaction>
</comment>
<dbReference type="Proteomes" id="UP001614394">
    <property type="component" value="Unassembled WGS sequence"/>
</dbReference>